<dbReference type="NCBIfam" id="NF007458">
    <property type="entry name" value="PRK10030.1"/>
    <property type="match status" value="1"/>
</dbReference>
<proteinExistence type="predicted"/>
<protein>
    <recommendedName>
        <fullName evidence="4">YiiX family permuted papain-like enzyme</fullName>
    </recommendedName>
</protein>
<name>A0A1B8HPW3_9GAMM</name>
<sequence>MIISVRNLLLLFCFFTAPVFALQPQQGDIIFHTSRSSQSAAIQKATHSPYSHMGIILLRDGKPYVYEAADVVKFTPLKQWVARGVSGHYVLKRLRDPLTESQKKALYQQALRYQSRPYDLTFSWDDERIYCSELVWKIYKNASGTEIGKLQTLREFDLTSPAVRTKMKERYGNRIPLNETVISPKSMFDSPLLLTVYESR</sequence>
<evidence type="ECO:0000256" key="1">
    <source>
        <dbReference type="SAM" id="SignalP"/>
    </source>
</evidence>
<dbReference type="InterPro" id="IPR024453">
    <property type="entry name" value="Peptidase_C92"/>
</dbReference>
<dbReference type="Gene3D" id="3.90.1720.10">
    <property type="entry name" value="endopeptidase domain like (from Nostoc punctiforme)"/>
    <property type="match status" value="1"/>
</dbReference>
<gene>
    <name evidence="2" type="ORF">AYY17_01410</name>
</gene>
<dbReference type="SUPFAM" id="SSF54001">
    <property type="entry name" value="Cysteine proteinases"/>
    <property type="match status" value="1"/>
</dbReference>
<comment type="caution">
    <text evidence="2">The sequence shown here is derived from an EMBL/GenBank/DDBJ whole genome shotgun (WGS) entry which is preliminary data.</text>
</comment>
<evidence type="ECO:0008006" key="4">
    <source>
        <dbReference type="Google" id="ProtNLM"/>
    </source>
</evidence>
<dbReference type="AlphaFoldDB" id="A0A1B8HPW3"/>
<organism evidence="2 3">
    <name type="scientific">Morganella psychrotolerans</name>
    <dbReference type="NCBI Taxonomy" id="368603"/>
    <lineage>
        <taxon>Bacteria</taxon>
        <taxon>Pseudomonadati</taxon>
        <taxon>Pseudomonadota</taxon>
        <taxon>Gammaproteobacteria</taxon>
        <taxon>Enterobacterales</taxon>
        <taxon>Morganellaceae</taxon>
        <taxon>Morganella</taxon>
    </lineage>
</organism>
<accession>A0A1B8HPW3</accession>
<feature type="signal peptide" evidence="1">
    <location>
        <begin position="1"/>
        <end position="21"/>
    </location>
</feature>
<feature type="chain" id="PRO_5008609925" description="YiiX family permuted papain-like enzyme" evidence="1">
    <location>
        <begin position="22"/>
        <end position="200"/>
    </location>
</feature>
<dbReference type="Pfam" id="PF05708">
    <property type="entry name" value="Peptidase_C92"/>
    <property type="match status" value="1"/>
</dbReference>
<dbReference type="InterPro" id="IPR038765">
    <property type="entry name" value="Papain-like_cys_pep_sf"/>
</dbReference>
<evidence type="ECO:0000313" key="2">
    <source>
        <dbReference type="EMBL" id="OBU11423.1"/>
    </source>
</evidence>
<dbReference type="EMBL" id="LZEX01000001">
    <property type="protein sequence ID" value="OBU11423.1"/>
    <property type="molecule type" value="Genomic_DNA"/>
</dbReference>
<keyword evidence="1" id="KW-0732">Signal</keyword>
<evidence type="ECO:0000313" key="3">
    <source>
        <dbReference type="Proteomes" id="UP000092247"/>
    </source>
</evidence>
<dbReference type="Proteomes" id="UP000092247">
    <property type="component" value="Unassembled WGS sequence"/>
</dbReference>
<dbReference type="RefSeq" id="WP_067420677.1">
    <property type="nucleotide sequence ID" value="NZ_LZEX01000001.1"/>
</dbReference>
<reference evidence="2 3" key="1">
    <citation type="submission" date="2016-06" db="EMBL/GenBank/DDBJ databases">
        <authorList>
            <person name="Kjaerup R.B."/>
            <person name="Dalgaard T.S."/>
            <person name="Juul-Madsen H.R."/>
        </authorList>
    </citation>
    <scope>NUCLEOTIDE SEQUENCE [LARGE SCALE GENOMIC DNA]</scope>
    <source>
        <strain evidence="2 3">GCSL-Mp3</strain>
    </source>
</reference>
<dbReference type="STRING" id="368603.AYY16_05180"/>